<name>A0A437AJY1_9MICR</name>
<dbReference type="GO" id="GO:0004843">
    <property type="term" value="F:cysteine-type deubiquitinase activity"/>
    <property type="evidence" value="ECO:0007669"/>
    <property type="project" value="InterPro"/>
</dbReference>
<accession>A0A437AJY1</accession>
<dbReference type="SUPFAM" id="SSF54001">
    <property type="entry name" value="Cysteine proteinases"/>
    <property type="match status" value="1"/>
</dbReference>
<keyword evidence="1" id="KW-0472">Membrane</keyword>
<sequence length="313" mass="37412">MVAKNTLLFWFIDCVIAISIIIFTIMKLNFKQNRIRSLRGIKNNPNSSYFNSVMQTLASLDLFYFYLKDSKQENDSLTKNLYEFLSELRKNNLPIDNQKYLIKIMSYLVKTKFFKLDEQNRSDEFFSCILYRLFDEELEYKKVQVNSLEKMPFDLFNRVRLESDIFKLFGLAQYKNDFSITFSVFSPGFPTICETIIRFYLGRDYKFVPDWSESLFIEWPQYYFIGYTSNHLNVKELKLEDNQNVLVEEKNYRLVSVGLCLNNFERKGHYISLNKRKDVFYLFDDENICKVSLDKPININAKVIYSVHELINK</sequence>
<dbReference type="InterPro" id="IPR038765">
    <property type="entry name" value="Papain-like_cys_pep_sf"/>
</dbReference>
<evidence type="ECO:0000313" key="3">
    <source>
        <dbReference type="EMBL" id="RVD91429.1"/>
    </source>
</evidence>
<evidence type="ECO:0000259" key="2">
    <source>
        <dbReference type="Pfam" id="PF00443"/>
    </source>
</evidence>
<keyword evidence="3" id="KW-0378">Hydrolase</keyword>
<feature type="domain" description="Peptidase C19 ubiquitin carboxyl-terminal hydrolase" evidence="2">
    <location>
        <begin position="230"/>
        <end position="295"/>
    </location>
</feature>
<evidence type="ECO:0000313" key="4">
    <source>
        <dbReference type="Proteomes" id="UP000282876"/>
    </source>
</evidence>
<dbReference type="AlphaFoldDB" id="A0A437AJY1"/>
<keyword evidence="4" id="KW-1185">Reference proteome</keyword>
<evidence type="ECO:0000256" key="1">
    <source>
        <dbReference type="SAM" id="Phobius"/>
    </source>
</evidence>
<dbReference type="Gene3D" id="3.90.70.10">
    <property type="entry name" value="Cysteine proteinases"/>
    <property type="match status" value="1"/>
</dbReference>
<feature type="transmembrane region" description="Helical" evidence="1">
    <location>
        <begin position="6"/>
        <end position="28"/>
    </location>
</feature>
<organism evidence="3 4">
    <name type="scientific">Tubulinosema ratisbonensis</name>
    <dbReference type="NCBI Taxonomy" id="291195"/>
    <lineage>
        <taxon>Eukaryota</taxon>
        <taxon>Fungi</taxon>
        <taxon>Fungi incertae sedis</taxon>
        <taxon>Microsporidia</taxon>
        <taxon>Tubulinosematoidea</taxon>
        <taxon>Tubulinosematidae</taxon>
        <taxon>Tubulinosema</taxon>
    </lineage>
</organism>
<dbReference type="Pfam" id="PF00443">
    <property type="entry name" value="UCH"/>
    <property type="match status" value="2"/>
</dbReference>
<reference evidence="3 4" key="1">
    <citation type="submission" date="2018-10" db="EMBL/GenBank/DDBJ databases">
        <title>Draft genome sequence of the microsporidian Tubulinosema ratisbonensis.</title>
        <authorList>
            <person name="Polonais V."/>
            <person name="Peyretaillade E."/>
            <person name="Niehus S."/>
            <person name="Wawrzyniak I."/>
            <person name="Franchet A."/>
            <person name="Gaspin C."/>
            <person name="Reichstadt M."/>
            <person name="Belser C."/>
            <person name="Labadie K."/>
            <person name="Delbac F."/>
            <person name="Ferrandon D."/>
        </authorList>
    </citation>
    <scope>NUCLEOTIDE SEQUENCE [LARGE SCALE GENOMIC DNA]</scope>
    <source>
        <strain evidence="3 4">Franzen</strain>
    </source>
</reference>
<keyword evidence="1" id="KW-0812">Transmembrane</keyword>
<protein>
    <submittedName>
        <fullName evidence="3">Ubiquitin carboxyl-terminal hydrolase 30 like protein</fullName>
    </submittedName>
</protein>
<dbReference type="InterPro" id="IPR001394">
    <property type="entry name" value="Peptidase_C19_UCH"/>
</dbReference>
<dbReference type="EMBL" id="RCSS01000526">
    <property type="protein sequence ID" value="RVD91429.1"/>
    <property type="molecule type" value="Genomic_DNA"/>
</dbReference>
<dbReference type="OrthoDB" id="2020758at2759"/>
<proteinExistence type="predicted"/>
<gene>
    <name evidence="3" type="ORF">TUBRATIS_21220</name>
</gene>
<feature type="domain" description="Peptidase C19 ubiquitin carboxyl-terminal hydrolase" evidence="2">
    <location>
        <begin position="39"/>
        <end position="157"/>
    </location>
</feature>
<dbReference type="VEuPathDB" id="MicrosporidiaDB:TUBRATIS_21220"/>
<dbReference type="GO" id="GO:0016579">
    <property type="term" value="P:protein deubiquitination"/>
    <property type="evidence" value="ECO:0007669"/>
    <property type="project" value="InterPro"/>
</dbReference>
<comment type="caution">
    <text evidence="3">The sequence shown here is derived from an EMBL/GenBank/DDBJ whole genome shotgun (WGS) entry which is preliminary data.</text>
</comment>
<keyword evidence="1" id="KW-1133">Transmembrane helix</keyword>
<dbReference type="Proteomes" id="UP000282876">
    <property type="component" value="Unassembled WGS sequence"/>
</dbReference>